<protein>
    <recommendedName>
        <fullName evidence="3">FBD domain-containing protein</fullName>
    </recommendedName>
</protein>
<sequence>MSCTEEMLNYVADKCPNSTYFSLPNCVFLDEAGVILELIEKLKELQLFGIAPSPCLIEVTAKISSDCKHFEGLSTPSGYIGDEEASAIVTNLPRIRSLTLTKSYIERVQRFVIDREILKMASHIKIFNYKGLSLEDEEQ</sequence>
<organism evidence="1 2">
    <name type="scientific">Ricinus communis</name>
    <name type="common">Castor bean</name>
    <dbReference type="NCBI Taxonomy" id="3988"/>
    <lineage>
        <taxon>Eukaryota</taxon>
        <taxon>Viridiplantae</taxon>
        <taxon>Streptophyta</taxon>
        <taxon>Embryophyta</taxon>
        <taxon>Tracheophyta</taxon>
        <taxon>Spermatophyta</taxon>
        <taxon>Magnoliopsida</taxon>
        <taxon>eudicotyledons</taxon>
        <taxon>Gunneridae</taxon>
        <taxon>Pentapetalae</taxon>
        <taxon>rosids</taxon>
        <taxon>fabids</taxon>
        <taxon>Malpighiales</taxon>
        <taxon>Euphorbiaceae</taxon>
        <taxon>Acalyphoideae</taxon>
        <taxon>Acalypheae</taxon>
        <taxon>Ricinus</taxon>
    </lineage>
</organism>
<dbReference type="EMBL" id="EQ973823">
    <property type="protein sequence ID" value="EEF44211.1"/>
    <property type="molecule type" value="Genomic_DNA"/>
</dbReference>
<dbReference type="InParanoid" id="B9RWF9"/>
<evidence type="ECO:0008006" key="3">
    <source>
        <dbReference type="Google" id="ProtNLM"/>
    </source>
</evidence>
<dbReference type="Gene3D" id="3.80.10.10">
    <property type="entry name" value="Ribonuclease Inhibitor"/>
    <property type="match status" value="1"/>
</dbReference>
<evidence type="ECO:0000313" key="1">
    <source>
        <dbReference type="EMBL" id="EEF44211.1"/>
    </source>
</evidence>
<dbReference type="InterPro" id="IPR032675">
    <property type="entry name" value="LRR_dom_sf"/>
</dbReference>
<dbReference type="Proteomes" id="UP000008311">
    <property type="component" value="Unassembled WGS sequence"/>
</dbReference>
<dbReference type="AlphaFoldDB" id="B9RWF9"/>
<name>B9RWF9_RICCO</name>
<gene>
    <name evidence="1" type="ORF">RCOM_1019140</name>
</gene>
<accession>B9RWF9</accession>
<reference evidence="2" key="1">
    <citation type="journal article" date="2010" name="Nat. Biotechnol.">
        <title>Draft genome sequence of the oilseed species Ricinus communis.</title>
        <authorList>
            <person name="Chan A.P."/>
            <person name="Crabtree J."/>
            <person name="Zhao Q."/>
            <person name="Lorenzi H."/>
            <person name="Orvis J."/>
            <person name="Puiu D."/>
            <person name="Melake-Berhan A."/>
            <person name="Jones K.M."/>
            <person name="Redman J."/>
            <person name="Chen G."/>
            <person name="Cahoon E.B."/>
            <person name="Gedil M."/>
            <person name="Stanke M."/>
            <person name="Haas B.J."/>
            <person name="Wortman J.R."/>
            <person name="Fraser-Liggett C.M."/>
            <person name="Ravel J."/>
            <person name="Rabinowicz P.D."/>
        </authorList>
    </citation>
    <scope>NUCLEOTIDE SEQUENCE [LARGE SCALE GENOMIC DNA]</scope>
    <source>
        <strain evidence="2">cv. Hale</strain>
    </source>
</reference>
<keyword evidence="2" id="KW-1185">Reference proteome</keyword>
<evidence type="ECO:0000313" key="2">
    <source>
        <dbReference type="Proteomes" id="UP000008311"/>
    </source>
</evidence>
<proteinExistence type="predicted"/>